<feature type="transmembrane region" description="Helical" evidence="5">
    <location>
        <begin position="172"/>
        <end position="190"/>
    </location>
</feature>
<dbReference type="EMBL" id="CP119313">
    <property type="protein sequence ID" value="WEK21199.1"/>
    <property type="molecule type" value="Genomic_DNA"/>
</dbReference>
<evidence type="ECO:0000256" key="3">
    <source>
        <dbReference type="ARBA" id="ARBA00022989"/>
    </source>
</evidence>
<dbReference type="Pfam" id="PF04932">
    <property type="entry name" value="Wzy_C"/>
    <property type="match status" value="1"/>
</dbReference>
<keyword evidence="7" id="KW-0436">Ligase</keyword>
<feature type="transmembrane region" description="Helical" evidence="5">
    <location>
        <begin position="366"/>
        <end position="385"/>
    </location>
</feature>
<dbReference type="PANTHER" id="PTHR37422:SF13">
    <property type="entry name" value="LIPOPOLYSACCHARIDE BIOSYNTHESIS PROTEIN PA4999-RELATED"/>
    <property type="match status" value="1"/>
</dbReference>
<comment type="subcellular location">
    <subcellularLocation>
        <location evidence="1">Membrane</location>
        <topology evidence="1">Multi-pass membrane protein</topology>
    </subcellularLocation>
</comment>
<feature type="transmembrane region" description="Helical" evidence="5">
    <location>
        <begin position="91"/>
        <end position="109"/>
    </location>
</feature>
<evidence type="ECO:0000256" key="2">
    <source>
        <dbReference type="ARBA" id="ARBA00022692"/>
    </source>
</evidence>
<name>A0AAJ6B8S7_9SPHI</name>
<evidence type="ECO:0000313" key="7">
    <source>
        <dbReference type="EMBL" id="WEK21199.1"/>
    </source>
</evidence>
<feature type="transmembrane region" description="Helical" evidence="5">
    <location>
        <begin position="61"/>
        <end position="79"/>
    </location>
</feature>
<dbReference type="InterPro" id="IPR007016">
    <property type="entry name" value="O-antigen_ligase-rel_domated"/>
</dbReference>
<evidence type="ECO:0000259" key="6">
    <source>
        <dbReference type="Pfam" id="PF04932"/>
    </source>
</evidence>
<protein>
    <submittedName>
        <fullName evidence="7">O-antigen ligase family protein</fullName>
    </submittedName>
</protein>
<feature type="transmembrane region" description="Helical" evidence="5">
    <location>
        <begin position="241"/>
        <end position="262"/>
    </location>
</feature>
<evidence type="ECO:0000256" key="5">
    <source>
        <dbReference type="SAM" id="Phobius"/>
    </source>
</evidence>
<organism evidence="7 8">
    <name type="scientific">Candidatus Pedobacter colombiensis</name>
    <dbReference type="NCBI Taxonomy" id="3121371"/>
    <lineage>
        <taxon>Bacteria</taxon>
        <taxon>Pseudomonadati</taxon>
        <taxon>Bacteroidota</taxon>
        <taxon>Sphingobacteriia</taxon>
        <taxon>Sphingobacteriales</taxon>
        <taxon>Sphingobacteriaceae</taxon>
        <taxon>Pedobacter</taxon>
    </lineage>
</organism>
<reference evidence="7" key="1">
    <citation type="submission" date="2023-03" db="EMBL/GenBank/DDBJ databases">
        <title>Andean soil-derived lignocellulolytic bacterial consortium as a source of novel taxa and putative plastic-active enzymes.</title>
        <authorList>
            <person name="Diaz-Garcia L."/>
            <person name="Chuvochina M."/>
            <person name="Feuerriegel G."/>
            <person name="Bunk B."/>
            <person name="Sproer C."/>
            <person name="Streit W.R."/>
            <person name="Rodriguez L.M."/>
            <person name="Overmann J."/>
            <person name="Jimenez D.J."/>
        </authorList>
    </citation>
    <scope>NUCLEOTIDE SEQUENCE</scope>
    <source>
        <strain evidence="7">MAG 3858</strain>
    </source>
</reference>
<dbReference type="Proteomes" id="UP001214530">
    <property type="component" value="Chromosome"/>
</dbReference>
<dbReference type="GO" id="GO:0016874">
    <property type="term" value="F:ligase activity"/>
    <property type="evidence" value="ECO:0007669"/>
    <property type="project" value="UniProtKB-KW"/>
</dbReference>
<keyword evidence="3 5" id="KW-1133">Transmembrane helix</keyword>
<accession>A0AAJ6B8S7</accession>
<dbReference type="InterPro" id="IPR051533">
    <property type="entry name" value="WaaL-like"/>
</dbReference>
<evidence type="ECO:0000256" key="4">
    <source>
        <dbReference type="ARBA" id="ARBA00023136"/>
    </source>
</evidence>
<dbReference type="AlphaFoldDB" id="A0AAJ6B8S7"/>
<feature type="transmembrane region" description="Helical" evidence="5">
    <location>
        <begin position="333"/>
        <end position="354"/>
    </location>
</feature>
<feature type="transmembrane region" description="Helical" evidence="5">
    <location>
        <begin position="118"/>
        <end position="139"/>
    </location>
</feature>
<dbReference type="GO" id="GO:0016020">
    <property type="term" value="C:membrane"/>
    <property type="evidence" value="ECO:0007669"/>
    <property type="project" value="UniProtKB-SubCell"/>
</dbReference>
<keyword evidence="4 5" id="KW-0472">Membrane</keyword>
<feature type="transmembrane region" description="Helical" evidence="5">
    <location>
        <begin position="391"/>
        <end position="409"/>
    </location>
</feature>
<feature type="transmembrane region" description="Helical" evidence="5">
    <location>
        <begin position="295"/>
        <end position="313"/>
    </location>
</feature>
<keyword evidence="2 5" id="KW-0812">Transmembrane</keyword>
<evidence type="ECO:0000256" key="1">
    <source>
        <dbReference type="ARBA" id="ARBA00004141"/>
    </source>
</evidence>
<sequence>MNSRSILFLILFFGFIVRIITRQFGLDLPVDIIILVLPVLGLILAAFKPTMQDWEGLRSDLFYIVLAWLIICILEVVNPAGASIDGWLREIVPVALIPFLVVTLSLLVLKNNKDLDKFLFITVGLSTLAGLYGIKQLYFGLSAGDQRFLDNGGAVTHMLWGRLRVFSFYSEAAQFGASQAHFGLLALILALGPFSKKVKIFLWIASGLMFYGMLISGTRGAFFALIMGAFFAILLSKKFKVLIIGGILAICFICFLKFTYIGNGNYNIYRFRSALNPNDPSLNVRINSQRILSEYMSSRPLGGGLGVLGYYGMKYNSDKFLSTVQPDSYWVKIWAMMGIVGFVIWFGMMMYILGKCCGIVWEIEDEALRVKAIAITSGIAGILFCSYGNEVINTIPSSIVIYMSWVLIYKMPKLDRQIKDNKLITA</sequence>
<proteinExistence type="predicted"/>
<dbReference type="PANTHER" id="PTHR37422">
    <property type="entry name" value="TEICHURONIC ACID BIOSYNTHESIS PROTEIN TUAE"/>
    <property type="match status" value="1"/>
</dbReference>
<evidence type="ECO:0000313" key="8">
    <source>
        <dbReference type="Proteomes" id="UP001214530"/>
    </source>
</evidence>
<feature type="transmembrane region" description="Helical" evidence="5">
    <location>
        <begin position="202"/>
        <end position="235"/>
    </location>
</feature>
<feature type="transmembrane region" description="Helical" evidence="5">
    <location>
        <begin position="32"/>
        <end position="49"/>
    </location>
</feature>
<feature type="domain" description="O-antigen ligase-related" evidence="6">
    <location>
        <begin position="205"/>
        <end position="346"/>
    </location>
</feature>
<gene>
    <name evidence="7" type="ORF">P0Y49_08600</name>
</gene>